<dbReference type="EMBL" id="VJXY01000053">
    <property type="protein sequence ID" value="MBD6620045.1"/>
    <property type="molecule type" value="Genomic_DNA"/>
</dbReference>
<name>A0AA40T3L1_9NOST</name>
<dbReference type="Proteomes" id="UP001165986">
    <property type="component" value="Unassembled WGS sequence"/>
</dbReference>
<organism evidence="2 3">
    <name type="scientific">Komarekiella delphini-convector SJRDD-AB1</name>
    <dbReference type="NCBI Taxonomy" id="2593771"/>
    <lineage>
        <taxon>Bacteria</taxon>
        <taxon>Bacillati</taxon>
        <taxon>Cyanobacteriota</taxon>
        <taxon>Cyanophyceae</taxon>
        <taxon>Nostocales</taxon>
        <taxon>Nostocaceae</taxon>
        <taxon>Komarekiella</taxon>
        <taxon>Komarekiella delphini-convector</taxon>
    </lineage>
</organism>
<gene>
    <name evidence="2" type="ORF">FNW02_30675</name>
</gene>
<protein>
    <submittedName>
        <fullName evidence="2">Uncharacterized protein</fullName>
    </submittedName>
</protein>
<proteinExistence type="predicted"/>
<keyword evidence="3" id="KW-1185">Reference proteome</keyword>
<reference evidence="2" key="1">
    <citation type="submission" date="2019-07" db="EMBL/GenBank/DDBJ databases">
        <title>Toxilogical consequences of a new and cryptic species of cyanobacteria (Komarekiella delphini-convector) recovered from the epidermis of a bottlenose dolphin and 1500 ft. in the air.</title>
        <authorList>
            <person name="Brown A.O."/>
            <person name="Dvorak P."/>
            <person name="Villanueva C.D."/>
            <person name="Foss A.J."/>
            <person name="Garvey A.D."/>
            <person name="Gibson Q.A."/>
            <person name="Johansen J.R."/>
            <person name="Casamatta D.A."/>
        </authorList>
    </citation>
    <scope>NUCLEOTIDE SEQUENCE</scope>
    <source>
        <strain evidence="2">SJRDD-AB1</strain>
    </source>
</reference>
<dbReference type="AlphaFoldDB" id="A0AA40T3L1"/>
<comment type="caution">
    <text evidence="2">The sequence shown here is derived from an EMBL/GenBank/DDBJ whole genome shotgun (WGS) entry which is preliminary data.</text>
</comment>
<evidence type="ECO:0000313" key="2">
    <source>
        <dbReference type="EMBL" id="MBD6620045.1"/>
    </source>
</evidence>
<sequence>MRCVSDTKNENTQSEETAIAPLGGASPQSVESVSEKEKELPAVTDCTSLTLVDITQSQSALLSTQNQVFGEDAIAPHEDTSSAAPPVAPDEECSQQPMFQEQVESPCTSLITENQVSGEEMKAYHEGTSSAAPVTENEKWSSSAIAARSKMRPLRMEKLKMAGVLGENPSFEFLMECWNDDPALQIVIKKLLAKFGQWGIACVNGVLVKWEG</sequence>
<evidence type="ECO:0000313" key="3">
    <source>
        <dbReference type="Proteomes" id="UP001165986"/>
    </source>
</evidence>
<feature type="region of interest" description="Disordered" evidence="1">
    <location>
        <begin position="77"/>
        <end position="96"/>
    </location>
</feature>
<evidence type="ECO:0000256" key="1">
    <source>
        <dbReference type="SAM" id="MobiDB-lite"/>
    </source>
</evidence>
<accession>A0AA40T3L1</accession>
<feature type="region of interest" description="Disordered" evidence="1">
    <location>
        <begin position="1"/>
        <end position="39"/>
    </location>
</feature>